<proteinExistence type="predicted"/>
<keyword evidence="2" id="KW-1185">Reference proteome</keyword>
<dbReference type="Gene3D" id="3.90.1140.10">
    <property type="entry name" value="Cyclic phosphodiesterase"/>
    <property type="match status" value="1"/>
</dbReference>
<dbReference type="RefSeq" id="WP_179727311.1">
    <property type="nucleotide sequence ID" value="NZ_BAABEF010000001.1"/>
</dbReference>
<evidence type="ECO:0000313" key="1">
    <source>
        <dbReference type="EMBL" id="NYD31155.1"/>
    </source>
</evidence>
<organism evidence="1 2">
    <name type="scientific">Nocardioides kongjuensis</name>
    <dbReference type="NCBI Taxonomy" id="349522"/>
    <lineage>
        <taxon>Bacteria</taxon>
        <taxon>Bacillati</taxon>
        <taxon>Actinomycetota</taxon>
        <taxon>Actinomycetes</taxon>
        <taxon>Propionibacteriales</taxon>
        <taxon>Nocardioidaceae</taxon>
        <taxon>Nocardioides</taxon>
    </lineage>
</organism>
<gene>
    <name evidence="1" type="ORF">BJ958_002701</name>
</gene>
<sequence length="187" mass="19665">MMLRAAFVPPPEAVERLLALGDRLARLPGIRPVEPDRVDVPIAGLGNVVDADAHRFAGLLAECLSDLEPIVVRPAALEVHGEDVTVRLDGDLPALSEVARAVGIAAQGIRVLVDRRAFRPAVVVGSGSLAGIGAGADVLGELAGSSWLVEDVDLVRTRWSGGVARSETAYRIRFGLDGFGGRDFRTG</sequence>
<name>A0A852RJ74_9ACTN</name>
<dbReference type="SUPFAM" id="SSF55144">
    <property type="entry name" value="LigT-like"/>
    <property type="match status" value="1"/>
</dbReference>
<dbReference type="EMBL" id="JACCBF010000001">
    <property type="protein sequence ID" value="NYD31155.1"/>
    <property type="molecule type" value="Genomic_DNA"/>
</dbReference>
<protein>
    <recommendedName>
        <fullName evidence="3">2'-5' RNA ligase family protein</fullName>
    </recommendedName>
</protein>
<reference evidence="1 2" key="1">
    <citation type="submission" date="2020-07" db="EMBL/GenBank/DDBJ databases">
        <title>Sequencing the genomes of 1000 actinobacteria strains.</title>
        <authorList>
            <person name="Klenk H.-P."/>
        </authorList>
    </citation>
    <scope>NUCLEOTIDE SEQUENCE [LARGE SCALE GENOMIC DNA]</scope>
    <source>
        <strain evidence="1 2">DSM 19082</strain>
    </source>
</reference>
<dbReference type="InterPro" id="IPR009097">
    <property type="entry name" value="Cyclic_Pdiesterase"/>
</dbReference>
<evidence type="ECO:0000313" key="2">
    <source>
        <dbReference type="Proteomes" id="UP000582231"/>
    </source>
</evidence>
<comment type="caution">
    <text evidence="1">The sequence shown here is derived from an EMBL/GenBank/DDBJ whole genome shotgun (WGS) entry which is preliminary data.</text>
</comment>
<dbReference type="Proteomes" id="UP000582231">
    <property type="component" value="Unassembled WGS sequence"/>
</dbReference>
<dbReference type="AlphaFoldDB" id="A0A852RJ74"/>
<accession>A0A852RJ74</accession>
<evidence type="ECO:0008006" key="3">
    <source>
        <dbReference type="Google" id="ProtNLM"/>
    </source>
</evidence>